<keyword evidence="3" id="KW-1185">Reference proteome</keyword>
<protein>
    <submittedName>
        <fullName evidence="2">Uncharacterized protein</fullName>
    </submittedName>
</protein>
<dbReference type="Proteomes" id="UP001190700">
    <property type="component" value="Unassembled WGS sequence"/>
</dbReference>
<keyword evidence="1" id="KW-0472">Membrane</keyword>
<name>A0AAE0FS86_9CHLO</name>
<gene>
    <name evidence="2" type="ORF">CYMTET_26378</name>
</gene>
<sequence length="237" mass="26190">MARVTGGQGVLIAGVTGGRGANGKGDGRRGVLIGPGDGGVVTRGKTCHGGIRGERANRSGDWRAWRANGRVFETLCTRSKYHKFRSESLEMLRRAGYTTVADFAFLKVVGWIDGDQFPRFLNLQHPPDLHMWRRVRDVVIELSNFMDVTRHDIHFALVQGLDLMLCIITIYKSLFRSTTSSTGMSSTVEMVFIGMWVGDMILLTSIVIMVTLIISHSNSLQKVMALSPVPELRTVPV</sequence>
<keyword evidence="1" id="KW-1133">Transmembrane helix</keyword>
<feature type="transmembrane region" description="Helical" evidence="1">
    <location>
        <begin position="153"/>
        <end position="171"/>
    </location>
</feature>
<proteinExistence type="predicted"/>
<keyword evidence="1" id="KW-0812">Transmembrane</keyword>
<dbReference type="EMBL" id="LGRX02014277">
    <property type="protein sequence ID" value="KAK3264910.1"/>
    <property type="molecule type" value="Genomic_DNA"/>
</dbReference>
<evidence type="ECO:0000313" key="3">
    <source>
        <dbReference type="Proteomes" id="UP001190700"/>
    </source>
</evidence>
<reference evidence="2 3" key="1">
    <citation type="journal article" date="2015" name="Genome Biol. Evol.">
        <title>Comparative Genomics of a Bacterivorous Green Alga Reveals Evolutionary Causalities and Consequences of Phago-Mixotrophic Mode of Nutrition.</title>
        <authorList>
            <person name="Burns J.A."/>
            <person name="Paasch A."/>
            <person name="Narechania A."/>
            <person name="Kim E."/>
        </authorList>
    </citation>
    <scope>NUCLEOTIDE SEQUENCE [LARGE SCALE GENOMIC DNA]</scope>
    <source>
        <strain evidence="2 3">PLY_AMNH</strain>
    </source>
</reference>
<feature type="transmembrane region" description="Helical" evidence="1">
    <location>
        <begin position="191"/>
        <end position="214"/>
    </location>
</feature>
<organism evidence="2 3">
    <name type="scientific">Cymbomonas tetramitiformis</name>
    <dbReference type="NCBI Taxonomy" id="36881"/>
    <lineage>
        <taxon>Eukaryota</taxon>
        <taxon>Viridiplantae</taxon>
        <taxon>Chlorophyta</taxon>
        <taxon>Pyramimonadophyceae</taxon>
        <taxon>Pyramimonadales</taxon>
        <taxon>Pyramimonadaceae</taxon>
        <taxon>Cymbomonas</taxon>
    </lineage>
</organism>
<accession>A0AAE0FS86</accession>
<comment type="caution">
    <text evidence="2">The sequence shown here is derived from an EMBL/GenBank/DDBJ whole genome shotgun (WGS) entry which is preliminary data.</text>
</comment>
<evidence type="ECO:0000256" key="1">
    <source>
        <dbReference type="SAM" id="Phobius"/>
    </source>
</evidence>
<dbReference type="AlphaFoldDB" id="A0AAE0FS86"/>
<evidence type="ECO:0000313" key="2">
    <source>
        <dbReference type="EMBL" id="KAK3264910.1"/>
    </source>
</evidence>